<name>A0A377Q3C3_9NEIS</name>
<protein>
    <submittedName>
        <fullName evidence="1">Uncharacterized protein</fullName>
    </submittedName>
</protein>
<evidence type="ECO:0000313" key="4">
    <source>
        <dbReference type="Proteomes" id="UP000295794"/>
    </source>
</evidence>
<accession>A0A377Q3C3</accession>
<sequence length="216" mass="24980">MKLIDKLTQGLPKKHKPKRAVKGLVARNFYIDGNLFIEKFDQVKNTESMQMRNFRAKAIVDLTMSIECSLKSIILSLSKDNELPSDAYKKARKCSHNLDKLYAEAILRAKNRFLFPPKKQALFDDLKSLGVGSRYSYEIWSLQFNSQAGTIFLGENIISRTIDDIKWANNLRDVAVLLNNISNNCYYKFLSKHCTLYGNKNNTYEKHLNLFLDEIK</sequence>
<dbReference type="Proteomes" id="UP000255108">
    <property type="component" value="Unassembled WGS sequence"/>
</dbReference>
<dbReference type="AlphaFoldDB" id="A0A377Q3C3"/>
<evidence type="ECO:0000313" key="3">
    <source>
        <dbReference type="Proteomes" id="UP000255108"/>
    </source>
</evidence>
<gene>
    <name evidence="2" type="ORF">EV682_101305</name>
    <name evidence="1" type="ORF">NCTC11159_00323</name>
</gene>
<dbReference type="EMBL" id="UGHR01000001">
    <property type="protein sequence ID" value="STQ89307.1"/>
    <property type="molecule type" value="Genomic_DNA"/>
</dbReference>
<keyword evidence="4" id="KW-1185">Reference proteome</keyword>
<reference evidence="1 3" key="1">
    <citation type="submission" date="2018-06" db="EMBL/GenBank/DDBJ databases">
        <authorList>
            <consortium name="Pathogen Informatics"/>
            <person name="Doyle S."/>
        </authorList>
    </citation>
    <scope>NUCLEOTIDE SEQUENCE [LARGE SCALE GENOMIC DNA]</scope>
    <source>
        <strain evidence="1 3">NCTC11159</strain>
    </source>
</reference>
<dbReference type="Proteomes" id="UP000295794">
    <property type="component" value="Unassembled WGS sequence"/>
</dbReference>
<reference evidence="2 4" key="2">
    <citation type="submission" date="2019-03" db="EMBL/GenBank/DDBJ databases">
        <title>Genomic Encyclopedia of Type Strains, Phase IV (KMG-IV): sequencing the most valuable type-strain genomes for metagenomic binning, comparative biology and taxonomic classification.</title>
        <authorList>
            <person name="Goeker M."/>
        </authorList>
    </citation>
    <scope>NUCLEOTIDE SEQUENCE [LARGE SCALE GENOMIC DNA]</scope>
    <source>
        <strain evidence="2 4">DSM 3764</strain>
    </source>
</reference>
<evidence type="ECO:0000313" key="1">
    <source>
        <dbReference type="EMBL" id="STQ89307.1"/>
    </source>
</evidence>
<evidence type="ECO:0000313" key="2">
    <source>
        <dbReference type="EMBL" id="TCU90280.1"/>
    </source>
</evidence>
<organism evidence="1 3">
    <name type="scientific">Iodobacter fluviatilis</name>
    <dbReference type="NCBI Taxonomy" id="537"/>
    <lineage>
        <taxon>Bacteria</taxon>
        <taxon>Pseudomonadati</taxon>
        <taxon>Pseudomonadota</taxon>
        <taxon>Betaproteobacteria</taxon>
        <taxon>Neisseriales</taxon>
        <taxon>Chitinibacteraceae</taxon>
        <taxon>Iodobacter</taxon>
    </lineage>
</organism>
<dbReference type="OrthoDB" id="9035835at2"/>
<dbReference type="RefSeq" id="WP_115225768.1">
    <property type="nucleotide sequence ID" value="NZ_CAWOLO010000001.1"/>
</dbReference>
<dbReference type="EMBL" id="SMBT01000001">
    <property type="protein sequence ID" value="TCU90280.1"/>
    <property type="molecule type" value="Genomic_DNA"/>
</dbReference>
<proteinExistence type="predicted"/>